<dbReference type="AlphaFoldDB" id="A0A5C6GIY6"/>
<dbReference type="Proteomes" id="UP000317257">
    <property type="component" value="Unassembled WGS sequence"/>
</dbReference>
<evidence type="ECO:0000313" key="3">
    <source>
        <dbReference type="Proteomes" id="UP000317257"/>
    </source>
</evidence>
<feature type="region of interest" description="Disordered" evidence="1">
    <location>
        <begin position="120"/>
        <end position="226"/>
    </location>
</feature>
<reference evidence="3" key="1">
    <citation type="submission" date="2018-12" db="EMBL/GenBank/DDBJ databases">
        <title>The complete genome of Metarhizium rileyi, a key fungal pathogen of Lepidoptera.</title>
        <authorList>
            <person name="Binneck E."/>
            <person name="Lastra C.C.L."/>
            <person name="Sosa-Gomez D.R."/>
        </authorList>
    </citation>
    <scope>NUCLEOTIDE SEQUENCE [LARGE SCALE GENOMIC DNA]</scope>
    <source>
        <strain evidence="3">Cep018-CH2</strain>
    </source>
</reference>
<protein>
    <submittedName>
        <fullName evidence="2">Uncharacterized protein</fullName>
    </submittedName>
</protein>
<evidence type="ECO:0000256" key="1">
    <source>
        <dbReference type="SAM" id="MobiDB-lite"/>
    </source>
</evidence>
<proteinExistence type="predicted"/>
<gene>
    <name evidence="2" type="ORF">ED733_005216</name>
</gene>
<feature type="region of interest" description="Disordered" evidence="1">
    <location>
        <begin position="1"/>
        <end position="36"/>
    </location>
</feature>
<evidence type="ECO:0000313" key="2">
    <source>
        <dbReference type="EMBL" id="TWU76271.1"/>
    </source>
</evidence>
<dbReference type="EMBL" id="SBHS01000005">
    <property type="protein sequence ID" value="TWU76271.1"/>
    <property type="molecule type" value="Genomic_DNA"/>
</dbReference>
<accession>A0A5C6GIY6</accession>
<feature type="compositionally biased region" description="Basic and acidic residues" evidence="1">
    <location>
        <begin position="139"/>
        <end position="157"/>
    </location>
</feature>
<organism evidence="2 3">
    <name type="scientific">Metarhizium rileyi (strain RCEF 4871)</name>
    <name type="common">Nomuraea rileyi</name>
    <dbReference type="NCBI Taxonomy" id="1649241"/>
    <lineage>
        <taxon>Eukaryota</taxon>
        <taxon>Fungi</taxon>
        <taxon>Dikarya</taxon>
        <taxon>Ascomycota</taxon>
        <taxon>Pezizomycotina</taxon>
        <taxon>Sordariomycetes</taxon>
        <taxon>Hypocreomycetidae</taxon>
        <taxon>Hypocreales</taxon>
        <taxon>Clavicipitaceae</taxon>
        <taxon>Metarhizium</taxon>
    </lineage>
</organism>
<sequence>MPEDIKAIMEPPLSLDDSDQSKARARPGRQQGPAACSVPGFEWLSIDLPRSEQPKGFWVIEEQDVGTVTFPGQMVDQGAIAAEVLRKWSEHLDELKAQDKKPPVDPIAKRFVEKWLPKGATSLFSQRPVEDAASGGLQEPRESADWCLGQERRRQPQDEVDNLQDRNQPSPPQPRRSARIAQAGPKKRPRRTAVKATVPGHSPSEERGGGGSPEENAGEAKKIQMR</sequence>
<comment type="caution">
    <text evidence="2">The sequence shown here is derived from an EMBL/GenBank/DDBJ whole genome shotgun (WGS) entry which is preliminary data.</text>
</comment>
<name>A0A5C6GIY6_METRR</name>